<dbReference type="Proteomes" id="UP000422569">
    <property type="component" value="Chromosome"/>
</dbReference>
<dbReference type="RefSeq" id="WP_016919769.1">
    <property type="nucleotide sequence ID" value="NZ_CP044331.1"/>
</dbReference>
<organism evidence="2 3">
    <name type="scientific">Methylocystis parvus</name>
    <dbReference type="NCBI Taxonomy" id="134"/>
    <lineage>
        <taxon>Bacteria</taxon>
        <taxon>Pseudomonadati</taxon>
        <taxon>Pseudomonadota</taxon>
        <taxon>Alphaproteobacteria</taxon>
        <taxon>Hyphomicrobiales</taxon>
        <taxon>Methylocystaceae</taxon>
        <taxon>Methylocystis</taxon>
    </lineage>
</organism>
<evidence type="ECO:0000259" key="1">
    <source>
        <dbReference type="Pfam" id="PF24793"/>
    </source>
</evidence>
<dbReference type="SUPFAM" id="SSF75005">
    <property type="entry name" value="Arabinanase/levansucrase/invertase"/>
    <property type="match status" value="1"/>
</dbReference>
<dbReference type="InterPro" id="IPR056442">
    <property type="entry name" value="GINT1_N"/>
</dbReference>
<feature type="domain" description="Glucosamine inositolphosphorylceramide transferase 1 N-terminal" evidence="1">
    <location>
        <begin position="250"/>
        <end position="447"/>
    </location>
</feature>
<evidence type="ECO:0000313" key="3">
    <source>
        <dbReference type="Proteomes" id="UP000422569"/>
    </source>
</evidence>
<accession>A0A6B8M7K7</accession>
<proteinExistence type="predicted"/>
<name>A0A6B8M7K7_9HYPH</name>
<sequence length="488" mass="54467">MTTVRILAPKGELRRWHRKLFDALTRDGARVCFEWRTGPKQELSVFLLDELERQLLARRCENLLDRETRPDGLPQWTGPADLVIDLTGQPMPAAAAVFPVYCGVAGEDACNAMLLDGAPPRIGLAKKEGERIVIFSEAEIALEQPHILRSGREAVASRLITLIRALVRNGRAQTNASQAREAPRRALAASFLAKSLARRVASRVGRLVAHEGHWRIGWRRLSCAADATQACLAWPNKAQWTWLDDDRRRYYADPFLFEKDGVVHVFCEEYPYATGKAVISWFPLDERGAPAQPPRVILEADCHLSYPLLFQRDGEIWMMPESSGSHSLAIYRADPFPEKWTLHSVLVEGFDISDATIFESDERWWITAATREDDGSSWDCLSLFVAESPFGAWRRCGDGPVLIDATAARPAGNVFRRGDALWRPAQDCSAGYGSGLSLCRIEGVDERGLRQSVEKRLGPPPGINALGVHTLNAEGGFETIDICGWRRK</sequence>
<protein>
    <recommendedName>
        <fullName evidence="1">Glucosamine inositolphosphorylceramide transferase 1 N-terminal domain-containing protein</fullName>
    </recommendedName>
</protein>
<dbReference type="KEGG" id="mpar:F7D14_07395"/>
<dbReference type="Pfam" id="PF24793">
    <property type="entry name" value="GINT1_N"/>
    <property type="match status" value="1"/>
</dbReference>
<dbReference type="AlphaFoldDB" id="A0A6B8M7K7"/>
<gene>
    <name evidence="2" type="ORF">F7D14_07395</name>
</gene>
<dbReference type="EMBL" id="CP044331">
    <property type="protein sequence ID" value="QGM97313.1"/>
    <property type="molecule type" value="Genomic_DNA"/>
</dbReference>
<keyword evidence="3" id="KW-1185">Reference proteome</keyword>
<evidence type="ECO:0000313" key="2">
    <source>
        <dbReference type="EMBL" id="QGM97313.1"/>
    </source>
</evidence>
<dbReference type="InterPro" id="IPR023296">
    <property type="entry name" value="Glyco_hydro_beta-prop_sf"/>
</dbReference>
<reference evidence="2 3" key="1">
    <citation type="submission" date="2019-09" db="EMBL/GenBank/DDBJ databases">
        <title>Isolation and complete genome sequencing of Methylocystis species.</title>
        <authorList>
            <person name="Rumah B.L."/>
            <person name="Stead C.E."/>
            <person name="Stevens B.C."/>
            <person name="Minton N.P."/>
            <person name="Grosse-Honebrink A."/>
            <person name="Zhang Y."/>
        </authorList>
    </citation>
    <scope>NUCLEOTIDE SEQUENCE [LARGE SCALE GENOMIC DNA]</scope>
    <source>
        <strain evidence="2 3">BRCS2</strain>
    </source>
</reference>